<name>A0A0P0VJJ6_ORYSJ</name>
<dbReference type="PaxDb" id="39947-A0A0P0VJJ6"/>
<dbReference type="Proteomes" id="UP000059680">
    <property type="component" value="Chromosome 2"/>
</dbReference>
<dbReference type="EMBL" id="AP014958">
    <property type="protein sequence ID" value="BAS78896.1"/>
    <property type="molecule type" value="Genomic_DNA"/>
</dbReference>
<gene>
    <name evidence="1" type="ordered locus">Os02g0515401</name>
    <name evidence="1" type="ORF">OSNPB_020515401</name>
</gene>
<proteinExistence type="predicted"/>
<reference evidence="1 2" key="2">
    <citation type="journal article" date="2013" name="Plant Cell Physiol.">
        <title>Rice Annotation Project Database (RAP-DB): an integrative and interactive database for rice genomics.</title>
        <authorList>
            <person name="Sakai H."/>
            <person name="Lee S.S."/>
            <person name="Tanaka T."/>
            <person name="Numa H."/>
            <person name="Kim J."/>
            <person name="Kawahara Y."/>
            <person name="Wakimoto H."/>
            <person name="Yang C.C."/>
            <person name="Iwamoto M."/>
            <person name="Abe T."/>
            <person name="Yamada Y."/>
            <person name="Muto A."/>
            <person name="Inokuchi H."/>
            <person name="Ikemura T."/>
            <person name="Matsumoto T."/>
            <person name="Sasaki T."/>
            <person name="Itoh T."/>
        </authorList>
    </citation>
    <scope>NUCLEOTIDE SEQUENCE [LARGE SCALE GENOMIC DNA]</scope>
    <source>
        <strain evidence="2">cv. Nipponbare</strain>
    </source>
</reference>
<sequence length="165" mass="17199">MAMTGDAAAVGEGDVGRRRADGGGMLSWPWSRRPRVAAVHLSFSSSSSATSLRLPSAASHRLNCSTLRPSSASPPFTSLAVVHSSSSVSTSYSSSASSAADATARLSFSSSSRLQRDLPPSLLCHKPPPQPLHAAALLHVTAIRITGRRALIFLRVGLLLQLGGR</sequence>
<dbReference type="AlphaFoldDB" id="A0A0P0VJJ6"/>
<accession>A0A0P0VJJ6</accession>
<protein>
    <submittedName>
        <fullName evidence="1">Os02g0515401 protein</fullName>
    </submittedName>
</protein>
<reference evidence="1 2" key="3">
    <citation type="journal article" date="2013" name="Rice">
        <title>Improvement of the Oryza sativa Nipponbare reference genome using next generation sequence and optical map data.</title>
        <authorList>
            <person name="Kawahara Y."/>
            <person name="de la Bastide M."/>
            <person name="Hamilton J.P."/>
            <person name="Kanamori H."/>
            <person name="McCombie W.R."/>
            <person name="Ouyang S."/>
            <person name="Schwartz D.C."/>
            <person name="Tanaka T."/>
            <person name="Wu J."/>
            <person name="Zhou S."/>
            <person name="Childs K.L."/>
            <person name="Davidson R.M."/>
            <person name="Lin H."/>
            <person name="Quesada-Ocampo L."/>
            <person name="Vaillancourt B."/>
            <person name="Sakai H."/>
            <person name="Lee S.S."/>
            <person name="Kim J."/>
            <person name="Numa H."/>
            <person name="Itoh T."/>
            <person name="Buell C.R."/>
            <person name="Matsumoto T."/>
        </authorList>
    </citation>
    <scope>NUCLEOTIDE SEQUENCE [LARGE SCALE GENOMIC DNA]</scope>
    <source>
        <strain evidence="2">cv. Nipponbare</strain>
    </source>
</reference>
<evidence type="ECO:0000313" key="2">
    <source>
        <dbReference type="Proteomes" id="UP000059680"/>
    </source>
</evidence>
<reference evidence="2" key="1">
    <citation type="journal article" date="2005" name="Nature">
        <title>The map-based sequence of the rice genome.</title>
        <authorList>
            <consortium name="International rice genome sequencing project (IRGSP)"/>
            <person name="Matsumoto T."/>
            <person name="Wu J."/>
            <person name="Kanamori H."/>
            <person name="Katayose Y."/>
            <person name="Fujisawa M."/>
            <person name="Namiki N."/>
            <person name="Mizuno H."/>
            <person name="Yamamoto K."/>
            <person name="Antonio B.A."/>
            <person name="Baba T."/>
            <person name="Sakata K."/>
            <person name="Nagamura Y."/>
            <person name="Aoki H."/>
            <person name="Arikawa K."/>
            <person name="Arita K."/>
            <person name="Bito T."/>
            <person name="Chiden Y."/>
            <person name="Fujitsuka N."/>
            <person name="Fukunaka R."/>
            <person name="Hamada M."/>
            <person name="Harada C."/>
            <person name="Hayashi A."/>
            <person name="Hijishita S."/>
            <person name="Honda M."/>
            <person name="Hosokawa S."/>
            <person name="Ichikawa Y."/>
            <person name="Idonuma A."/>
            <person name="Iijima M."/>
            <person name="Ikeda M."/>
            <person name="Ikeno M."/>
            <person name="Ito K."/>
            <person name="Ito S."/>
            <person name="Ito T."/>
            <person name="Ito Y."/>
            <person name="Ito Y."/>
            <person name="Iwabuchi A."/>
            <person name="Kamiya K."/>
            <person name="Karasawa W."/>
            <person name="Kurita K."/>
            <person name="Katagiri S."/>
            <person name="Kikuta A."/>
            <person name="Kobayashi H."/>
            <person name="Kobayashi N."/>
            <person name="Machita K."/>
            <person name="Maehara T."/>
            <person name="Masukawa M."/>
            <person name="Mizubayashi T."/>
            <person name="Mukai Y."/>
            <person name="Nagasaki H."/>
            <person name="Nagata Y."/>
            <person name="Naito S."/>
            <person name="Nakashima M."/>
            <person name="Nakama Y."/>
            <person name="Nakamichi Y."/>
            <person name="Nakamura M."/>
            <person name="Meguro A."/>
            <person name="Negishi M."/>
            <person name="Ohta I."/>
            <person name="Ohta T."/>
            <person name="Okamoto M."/>
            <person name="Ono N."/>
            <person name="Saji S."/>
            <person name="Sakaguchi M."/>
            <person name="Sakai K."/>
            <person name="Shibata M."/>
            <person name="Shimokawa T."/>
            <person name="Song J."/>
            <person name="Takazaki Y."/>
            <person name="Terasawa K."/>
            <person name="Tsugane M."/>
            <person name="Tsuji K."/>
            <person name="Ueda S."/>
            <person name="Waki K."/>
            <person name="Yamagata H."/>
            <person name="Yamamoto M."/>
            <person name="Yamamoto S."/>
            <person name="Yamane H."/>
            <person name="Yoshiki S."/>
            <person name="Yoshihara R."/>
            <person name="Yukawa K."/>
            <person name="Zhong H."/>
            <person name="Yano M."/>
            <person name="Yuan Q."/>
            <person name="Ouyang S."/>
            <person name="Liu J."/>
            <person name="Jones K.M."/>
            <person name="Gansberger K."/>
            <person name="Moffat K."/>
            <person name="Hill J."/>
            <person name="Bera J."/>
            <person name="Fadrosh D."/>
            <person name="Jin S."/>
            <person name="Johri S."/>
            <person name="Kim M."/>
            <person name="Overton L."/>
            <person name="Reardon M."/>
            <person name="Tsitrin T."/>
            <person name="Vuong H."/>
            <person name="Weaver B."/>
            <person name="Ciecko A."/>
            <person name="Tallon L."/>
            <person name="Jackson J."/>
            <person name="Pai G."/>
            <person name="Aken S.V."/>
            <person name="Utterback T."/>
            <person name="Reidmuller S."/>
            <person name="Feldblyum T."/>
            <person name="Hsiao J."/>
            <person name="Zismann V."/>
            <person name="Iobst S."/>
            <person name="de Vazeille A.R."/>
            <person name="Buell C.R."/>
            <person name="Ying K."/>
            <person name="Li Y."/>
            <person name="Lu T."/>
            <person name="Huang Y."/>
            <person name="Zhao Q."/>
            <person name="Feng Q."/>
            <person name="Zhang L."/>
            <person name="Zhu J."/>
            <person name="Weng Q."/>
            <person name="Mu J."/>
            <person name="Lu Y."/>
            <person name="Fan D."/>
            <person name="Liu Y."/>
            <person name="Guan J."/>
            <person name="Zhang Y."/>
            <person name="Yu S."/>
            <person name="Liu X."/>
            <person name="Zhang Y."/>
            <person name="Hong G."/>
            <person name="Han B."/>
            <person name="Choisne N."/>
            <person name="Demange N."/>
            <person name="Orjeda G."/>
            <person name="Samain S."/>
            <person name="Cattolico L."/>
            <person name="Pelletier E."/>
            <person name="Couloux A."/>
            <person name="Segurens B."/>
            <person name="Wincker P."/>
            <person name="D'Hont A."/>
            <person name="Scarpelli C."/>
            <person name="Weissenbach J."/>
            <person name="Salanoubat M."/>
            <person name="Quetier F."/>
            <person name="Yu Y."/>
            <person name="Kim H.R."/>
            <person name="Rambo T."/>
            <person name="Currie J."/>
            <person name="Collura K."/>
            <person name="Luo M."/>
            <person name="Yang T."/>
            <person name="Ammiraju J.S.S."/>
            <person name="Engler F."/>
            <person name="Soderlund C."/>
            <person name="Wing R.A."/>
            <person name="Palmer L.E."/>
            <person name="de la Bastide M."/>
            <person name="Spiegel L."/>
            <person name="Nascimento L."/>
            <person name="Zutavern T."/>
            <person name="O'Shaughnessy A."/>
            <person name="Dike S."/>
            <person name="Dedhia N."/>
            <person name="Preston R."/>
            <person name="Balija V."/>
            <person name="McCombie W.R."/>
            <person name="Chow T."/>
            <person name="Chen H."/>
            <person name="Chung M."/>
            <person name="Chen C."/>
            <person name="Shaw J."/>
            <person name="Wu H."/>
            <person name="Hsiao K."/>
            <person name="Chao Y."/>
            <person name="Chu M."/>
            <person name="Cheng C."/>
            <person name="Hour A."/>
            <person name="Lee P."/>
            <person name="Lin S."/>
            <person name="Lin Y."/>
            <person name="Liou J."/>
            <person name="Liu S."/>
            <person name="Hsing Y."/>
            <person name="Raghuvanshi S."/>
            <person name="Mohanty A."/>
            <person name="Bharti A.K."/>
            <person name="Gaur A."/>
            <person name="Gupta V."/>
            <person name="Kumar D."/>
            <person name="Ravi V."/>
            <person name="Vij S."/>
            <person name="Kapur A."/>
            <person name="Khurana P."/>
            <person name="Khurana P."/>
            <person name="Khurana J.P."/>
            <person name="Tyagi A.K."/>
            <person name="Gaikwad K."/>
            <person name="Singh A."/>
            <person name="Dalal V."/>
            <person name="Srivastava S."/>
            <person name="Dixit A."/>
            <person name="Pal A.K."/>
            <person name="Ghazi I.A."/>
            <person name="Yadav M."/>
            <person name="Pandit A."/>
            <person name="Bhargava A."/>
            <person name="Sureshbabu K."/>
            <person name="Batra K."/>
            <person name="Sharma T.R."/>
            <person name="Mohapatra T."/>
            <person name="Singh N.K."/>
            <person name="Messing J."/>
            <person name="Nelson A.B."/>
            <person name="Fuks G."/>
            <person name="Kavchok S."/>
            <person name="Keizer G."/>
            <person name="Linton E."/>
            <person name="Llaca V."/>
            <person name="Song R."/>
            <person name="Tanyolac B."/>
            <person name="Young S."/>
            <person name="Ho-Il K."/>
            <person name="Hahn J.H."/>
            <person name="Sangsakoo G."/>
            <person name="Vanavichit A."/>
            <person name="de Mattos Luiz.A.T."/>
            <person name="Zimmer P.D."/>
            <person name="Malone G."/>
            <person name="Dellagostin O."/>
            <person name="de Oliveira A.C."/>
            <person name="Bevan M."/>
            <person name="Bancroft I."/>
            <person name="Minx P."/>
            <person name="Cordum H."/>
            <person name="Wilson R."/>
            <person name="Cheng Z."/>
            <person name="Jin W."/>
            <person name="Jiang J."/>
            <person name="Leong S.A."/>
            <person name="Iwama H."/>
            <person name="Gojobori T."/>
            <person name="Itoh T."/>
            <person name="Niimura Y."/>
            <person name="Fujii Y."/>
            <person name="Habara T."/>
            <person name="Sakai H."/>
            <person name="Sato Y."/>
            <person name="Wilson G."/>
            <person name="Kumar K."/>
            <person name="McCouch S."/>
            <person name="Juretic N."/>
            <person name="Hoen D."/>
            <person name="Wright S."/>
            <person name="Bruskiewich R."/>
            <person name="Bureau T."/>
            <person name="Miyao A."/>
            <person name="Hirochika H."/>
            <person name="Nishikawa T."/>
            <person name="Kadowaki K."/>
            <person name="Sugiura M."/>
            <person name="Burr B."/>
            <person name="Sasaki T."/>
        </authorList>
    </citation>
    <scope>NUCLEOTIDE SEQUENCE [LARGE SCALE GENOMIC DNA]</scope>
    <source>
        <strain evidence="2">cv. Nipponbare</strain>
    </source>
</reference>
<keyword evidence="2" id="KW-1185">Reference proteome</keyword>
<organism evidence="1 2">
    <name type="scientific">Oryza sativa subsp. japonica</name>
    <name type="common">Rice</name>
    <dbReference type="NCBI Taxonomy" id="39947"/>
    <lineage>
        <taxon>Eukaryota</taxon>
        <taxon>Viridiplantae</taxon>
        <taxon>Streptophyta</taxon>
        <taxon>Embryophyta</taxon>
        <taxon>Tracheophyta</taxon>
        <taxon>Spermatophyta</taxon>
        <taxon>Magnoliopsida</taxon>
        <taxon>Liliopsida</taxon>
        <taxon>Poales</taxon>
        <taxon>Poaceae</taxon>
        <taxon>BOP clade</taxon>
        <taxon>Oryzoideae</taxon>
        <taxon>Oryzeae</taxon>
        <taxon>Oryzinae</taxon>
        <taxon>Oryza</taxon>
        <taxon>Oryza sativa</taxon>
    </lineage>
</organism>
<evidence type="ECO:0000313" key="1">
    <source>
        <dbReference type="EMBL" id="BAS78896.1"/>
    </source>
</evidence>
<dbReference type="InParanoid" id="A0A0P0VJJ6"/>